<evidence type="ECO:0000256" key="1">
    <source>
        <dbReference type="ARBA" id="ARBA00022692"/>
    </source>
</evidence>
<dbReference type="AlphaFoldDB" id="A0A4R8MW07"/>
<keyword evidence="2 4" id="KW-1133">Transmembrane helix</keyword>
<organism evidence="6 7">
    <name type="scientific">Leptospira meyeri</name>
    <dbReference type="NCBI Taxonomy" id="29508"/>
    <lineage>
        <taxon>Bacteria</taxon>
        <taxon>Pseudomonadati</taxon>
        <taxon>Spirochaetota</taxon>
        <taxon>Spirochaetia</taxon>
        <taxon>Leptospirales</taxon>
        <taxon>Leptospiraceae</taxon>
        <taxon>Leptospira</taxon>
    </lineage>
</organism>
<dbReference type="GeneID" id="79827943"/>
<reference evidence="6 7" key="1">
    <citation type="submission" date="2019-03" db="EMBL/GenBank/DDBJ databases">
        <title>Genomic Encyclopedia of Archaeal and Bacterial Type Strains, Phase II (KMG-II): from individual species to whole genera.</title>
        <authorList>
            <person name="Goeker M."/>
        </authorList>
    </citation>
    <scope>NUCLEOTIDE SEQUENCE [LARGE SCALE GENOMIC DNA]</scope>
    <source>
        <strain evidence="6 7">DSM 21537</strain>
    </source>
</reference>
<feature type="transmembrane region" description="Helical" evidence="4">
    <location>
        <begin position="335"/>
        <end position="357"/>
    </location>
</feature>
<dbReference type="OrthoDB" id="9781976at2"/>
<dbReference type="InterPro" id="IPR036259">
    <property type="entry name" value="MFS_trans_sf"/>
</dbReference>
<feature type="domain" description="Major facilitator superfamily (MFS) profile" evidence="5">
    <location>
        <begin position="1"/>
        <end position="389"/>
    </location>
</feature>
<feature type="transmembrane region" description="Helical" evidence="4">
    <location>
        <begin position="71"/>
        <end position="92"/>
    </location>
</feature>
<feature type="transmembrane region" description="Helical" evidence="4">
    <location>
        <begin position="127"/>
        <end position="147"/>
    </location>
</feature>
<dbReference type="PROSITE" id="PS50850">
    <property type="entry name" value="MFS"/>
    <property type="match status" value="1"/>
</dbReference>
<dbReference type="InterPro" id="IPR020846">
    <property type="entry name" value="MFS_dom"/>
</dbReference>
<dbReference type="GO" id="GO:0022857">
    <property type="term" value="F:transmembrane transporter activity"/>
    <property type="evidence" value="ECO:0007669"/>
    <property type="project" value="InterPro"/>
</dbReference>
<feature type="transmembrane region" description="Helical" evidence="4">
    <location>
        <begin position="98"/>
        <end position="115"/>
    </location>
</feature>
<dbReference type="PANTHER" id="PTHR23521:SF3">
    <property type="entry name" value="MFS TRANSPORTER"/>
    <property type="match status" value="1"/>
</dbReference>
<evidence type="ECO:0000256" key="2">
    <source>
        <dbReference type="ARBA" id="ARBA00022989"/>
    </source>
</evidence>
<proteinExistence type="predicted"/>
<dbReference type="STRING" id="1193051.LEP1GSC017_1345"/>
<feature type="transmembrane region" description="Helical" evidence="4">
    <location>
        <begin position="246"/>
        <end position="265"/>
    </location>
</feature>
<feature type="transmembrane region" description="Helical" evidence="4">
    <location>
        <begin position="159"/>
        <end position="179"/>
    </location>
</feature>
<feature type="transmembrane region" description="Helical" evidence="4">
    <location>
        <begin position="363"/>
        <end position="382"/>
    </location>
</feature>
<gene>
    <name evidence="6" type="ORF">CLV96_2659</name>
</gene>
<dbReference type="GO" id="GO:0005886">
    <property type="term" value="C:plasma membrane"/>
    <property type="evidence" value="ECO:0007669"/>
    <property type="project" value="TreeGrafter"/>
</dbReference>
<dbReference type="PANTHER" id="PTHR23521">
    <property type="entry name" value="TRANSPORTER MFS SUPERFAMILY"/>
    <property type="match status" value="1"/>
</dbReference>
<feature type="transmembrane region" description="Helical" evidence="4">
    <location>
        <begin position="299"/>
        <end position="323"/>
    </location>
</feature>
<dbReference type="Gene3D" id="1.20.1250.20">
    <property type="entry name" value="MFS general substrate transporter like domains"/>
    <property type="match status" value="2"/>
</dbReference>
<dbReference type="InterPro" id="IPR011701">
    <property type="entry name" value="MFS"/>
</dbReference>
<feature type="transmembrane region" description="Helical" evidence="4">
    <location>
        <begin position="7"/>
        <end position="26"/>
    </location>
</feature>
<protein>
    <submittedName>
        <fullName evidence="6">Putative MFS family arabinose efflux permease</fullName>
    </submittedName>
</protein>
<name>A0A4R8MW07_LEPME</name>
<feature type="transmembrane region" description="Helical" evidence="4">
    <location>
        <begin position="210"/>
        <end position="234"/>
    </location>
</feature>
<evidence type="ECO:0000259" key="5">
    <source>
        <dbReference type="PROSITE" id="PS50850"/>
    </source>
</evidence>
<evidence type="ECO:0000256" key="4">
    <source>
        <dbReference type="SAM" id="Phobius"/>
    </source>
</evidence>
<dbReference type="EMBL" id="SORO01000001">
    <property type="protein sequence ID" value="TDY73623.1"/>
    <property type="molecule type" value="Genomic_DNA"/>
</dbReference>
<evidence type="ECO:0000256" key="3">
    <source>
        <dbReference type="ARBA" id="ARBA00023136"/>
    </source>
</evidence>
<comment type="caution">
    <text evidence="6">The sequence shown here is derived from an EMBL/GenBank/DDBJ whole genome shotgun (WGS) entry which is preliminary data.</text>
</comment>
<sequence>MRLTLPIIIVAQFLCTSLWFAGNSIISDLAKDLHLEQNFLANLTSSIQFGFIIGTLVFAIFNISDRISPSLVFFICSLLAGLFNLGITIKTIQPIEIFSFRLLTGFFLAGIYPVGMKIASDYFQADLGKSLGLLVGALVFGTAFPHLLKALSIGFPWKYVLYTTSTLSLGGGLIILFFVPDGPYRKIGQKLKFGAFIKSFKNKNFRTASFGYFGHMWELYALWTSIPVILLSYTKQYQNINLNIPLLSFLIIGSGTISCVISGIISHRYGAKKIATISLFLSCLCCLLSPFFLLSDSFLLFILFLFFWGLVVIADSPLFSTLVAQSAPEDSKGSALTIVNCIGFSITIVSIQLISSFSDKINFQYLYLLLAIGPILGLFALLGRNNEGASL</sequence>
<feature type="transmembrane region" description="Helical" evidence="4">
    <location>
        <begin position="46"/>
        <end position="64"/>
    </location>
</feature>
<dbReference type="Pfam" id="PF07690">
    <property type="entry name" value="MFS_1"/>
    <property type="match status" value="1"/>
</dbReference>
<feature type="transmembrane region" description="Helical" evidence="4">
    <location>
        <begin position="274"/>
        <end position="293"/>
    </location>
</feature>
<keyword evidence="7" id="KW-1185">Reference proteome</keyword>
<dbReference type="SUPFAM" id="SSF103473">
    <property type="entry name" value="MFS general substrate transporter"/>
    <property type="match status" value="1"/>
</dbReference>
<evidence type="ECO:0000313" key="6">
    <source>
        <dbReference type="EMBL" id="TDY73623.1"/>
    </source>
</evidence>
<dbReference type="Proteomes" id="UP000294684">
    <property type="component" value="Unassembled WGS sequence"/>
</dbReference>
<dbReference type="RefSeq" id="WP_040917150.1">
    <property type="nucleotide sequence ID" value="NZ_SORO01000001.1"/>
</dbReference>
<evidence type="ECO:0000313" key="7">
    <source>
        <dbReference type="Proteomes" id="UP000294684"/>
    </source>
</evidence>
<keyword evidence="3 4" id="KW-0472">Membrane</keyword>
<accession>A0A4R8MW07</accession>
<keyword evidence="1 4" id="KW-0812">Transmembrane</keyword>